<evidence type="ECO:0008006" key="3">
    <source>
        <dbReference type="Google" id="ProtNLM"/>
    </source>
</evidence>
<evidence type="ECO:0000313" key="1">
    <source>
        <dbReference type="EMBL" id="KAE9284675.1"/>
    </source>
</evidence>
<evidence type="ECO:0000313" key="2">
    <source>
        <dbReference type="Proteomes" id="UP000486351"/>
    </source>
</evidence>
<gene>
    <name evidence="1" type="ORF">PF008_g27102</name>
</gene>
<accession>A0A6G0QFQ9</accession>
<reference evidence="1 2" key="1">
    <citation type="submission" date="2018-09" db="EMBL/GenBank/DDBJ databases">
        <title>Genomic investigation of the strawberry pathogen Phytophthora fragariae indicates pathogenicity is determined by transcriptional variation in three key races.</title>
        <authorList>
            <person name="Adams T.M."/>
            <person name="Armitage A.D."/>
            <person name="Sobczyk M.K."/>
            <person name="Bates H.J."/>
            <person name="Dunwell J.M."/>
            <person name="Nellist C.F."/>
            <person name="Harrison R.J."/>
        </authorList>
    </citation>
    <scope>NUCLEOTIDE SEQUENCE [LARGE SCALE GENOMIC DNA]</scope>
    <source>
        <strain evidence="1 2">NOV-77</strain>
    </source>
</reference>
<dbReference type="PANTHER" id="PTHR11439:SF467">
    <property type="entry name" value="INTEGRASE CATALYTIC DOMAIN-CONTAINING PROTEIN"/>
    <property type="match status" value="1"/>
</dbReference>
<dbReference type="Proteomes" id="UP000486351">
    <property type="component" value="Unassembled WGS sequence"/>
</dbReference>
<protein>
    <recommendedName>
        <fullName evidence="3">Reverse transcriptase Ty1/copia-type domain-containing protein</fullName>
    </recommendedName>
</protein>
<dbReference type="CDD" id="cd09272">
    <property type="entry name" value="RNase_HI_RT_Ty1"/>
    <property type="match status" value="1"/>
</dbReference>
<dbReference type="AlphaFoldDB" id="A0A6G0QFQ9"/>
<name>A0A6G0QFQ9_9STRA</name>
<organism evidence="1 2">
    <name type="scientific">Phytophthora fragariae</name>
    <dbReference type="NCBI Taxonomy" id="53985"/>
    <lineage>
        <taxon>Eukaryota</taxon>
        <taxon>Sar</taxon>
        <taxon>Stramenopiles</taxon>
        <taxon>Oomycota</taxon>
        <taxon>Peronosporomycetes</taxon>
        <taxon>Peronosporales</taxon>
        <taxon>Peronosporaceae</taxon>
        <taxon>Phytophthora</taxon>
    </lineage>
</organism>
<proteinExistence type="predicted"/>
<dbReference type="EMBL" id="QXFY01003489">
    <property type="protein sequence ID" value="KAE9284675.1"/>
    <property type="molecule type" value="Genomic_DNA"/>
</dbReference>
<dbReference type="PANTHER" id="PTHR11439">
    <property type="entry name" value="GAG-POL-RELATED RETROTRANSPOSON"/>
    <property type="match status" value="1"/>
</dbReference>
<comment type="caution">
    <text evidence="1">The sequence shown here is derived from an EMBL/GenBank/DDBJ whole genome shotgun (WGS) entry which is preliminary data.</text>
</comment>
<sequence>MLSISQRGYIDQLLDGFKMSKCKAVPTPQAKGNFPLPGDPDKEPVCVNMDPDVDYQSIVGSLQYLVCCSRPDIANAVRTLGKFLNCYTKEHFVLAKRVLRYLQGTREFGLVWYKPESAGMQLVAYADADLGNEKDDRRSITGFVLHLNGCTFAYKSKKQPIMTDDTCCAEFVAASECSNMVMWTLNLFKELKVRPTQPTVLYDDNQAAIQVIGQVSSSYKVKSVDLKFHKIRDFVEQDVFLVEYCPSTDNIADIFTKPLGPQQFCKLRQRLNVLPVPNNK</sequence>